<dbReference type="EMBL" id="UXSR01005979">
    <property type="protein sequence ID" value="VDD84084.1"/>
    <property type="molecule type" value="Genomic_DNA"/>
</dbReference>
<keyword evidence="2" id="KW-0677">Repeat</keyword>
<dbReference type="InterPro" id="IPR001611">
    <property type="entry name" value="Leu-rich_rpt"/>
</dbReference>
<protein>
    <submittedName>
        <fullName evidence="7">LRRCT domain-containing protein</fullName>
    </submittedName>
</protein>
<dbReference type="PANTHER" id="PTHR45617">
    <property type="entry name" value="LEUCINE RICH REPEAT FAMILY PROTEIN"/>
    <property type="match status" value="1"/>
</dbReference>
<dbReference type="WBParaSite" id="MCU_011102-RA">
    <property type="protein sequence ID" value="MCU_011102-RA"/>
    <property type="gene ID" value="MCU_011102"/>
</dbReference>
<evidence type="ECO:0000256" key="4">
    <source>
        <dbReference type="SAM" id="Phobius"/>
    </source>
</evidence>
<evidence type="ECO:0000313" key="6">
    <source>
        <dbReference type="Proteomes" id="UP000267029"/>
    </source>
</evidence>
<accession>A0A0R3UQD1</accession>
<dbReference type="SUPFAM" id="SSF52058">
    <property type="entry name" value="L domain-like"/>
    <property type="match status" value="1"/>
</dbReference>
<evidence type="ECO:0000256" key="3">
    <source>
        <dbReference type="SAM" id="MobiDB-lite"/>
    </source>
</evidence>
<feature type="region of interest" description="Disordered" evidence="3">
    <location>
        <begin position="575"/>
        <end position="634"/>
    </location>
</feature>
<reference evidence="5 6" key="1">
    <citation type="submission" date="2018-10" db="EMBL/GenBank/DDBJ databases">
        <authorList>
            <consortium name="Pathogen Informatics"/>
        </authorList>
    </citation>
    <scope>NUCLEOTIDE SEQUENCE [LARGE SCALE GENOMIC DNA]</scope>
</reference>
<keyword evidence="4" id="KW-1133">Transmembrane helix</keyword>
<dbReference type="Pfam" id="PF13855">
    <property type="entry name" value="LRR_8"/>
    <property type="match status" value="4"/>
</dbReference>
<dbReference type="PROSITE" id="PS51450">
    <property type="entry name" value="LRR"/>
    <property type="match status" value="2"/>
</dbReference>
<dbReference type="PANTHER" id="PTHR45617:SF181">
    <property type="entry name" value="LP04042P"/>
    <property type="match status" value="1"/>
</dbReference>
<gene>
    <name evidence="5" type="ORF">MCOS_LOCUS10087</name>
</gene>
<name>A0A0R3UQD1_MESCO</name>
<sequence>MVTARCSCSSGTCTCSGSDVTDLSGLLAEGICGGGGPFTKLILVDVPNLTHLPHGFTPLQGNPCVDLRRLEVLGLHGTGIQNLSSNLFKGLSNLRKLDLSNNSQLKSYRDGSFEPLGSTLNDLVASGNRVHSLTRGVFSGLHRLQRLILSHNKIGYIEDGVFSADCCSQLVELSLEGNILTDLENTAFVGLSSLRKLDLQGNPLQRLSPGLFNPFSGSLTHLFMSHDDTATFGGFDSFPDMLFSRMSHLEELSMVELKICNLTADSFVGLTNLRKLSLHGNRLTMFPKNCFTSMPQLVELDLSANGLFCIPDNYSEHYPALRSLDLSRNGLTHLTRESFSMLGSSLPTAAFPKLIVNISSNPIQRIEPDAFCSFNGPVDLIVAPPGSNPPAWASMDGWPDNPFALVGNDSIIQGLSNTEPVRGRPDAATFCGPEGKLFHAKILDSSLYSQSKHTKRDIETSLNSGCPWLLPGQLSQWQLSKLGVPGLARAPGSAGDKGYALEEGSRIYLLIIVAVCITFLLAALTTIMCYRAWSRRATQKMTGDAEANIFHGACGPSSAEPLATAGDVSEKNELLERPRNGLSPTLSPLNEASGESNSTTAVNGSQERRTSRNGRHNSEPKVEELETMTAFGVL</sequence>
<dbReference type="OrthoDB" id="1055097at2759"/>
<evidence type="ECO:0000313" key="7">
    <source>
        <dbReference type="WBParaSite" id="MCU_011102-RA"/>
    </source>
</evidence>
<reference evidence="7" key="2">
    <citation type="submission" date="2019-11" db="UniProtKB">
        <authorList>
            <consortium name="WormBaseParasite"/>
        </authorList>
    </citation>
    <scope>IDENTIFICATION</scope>
</reference>
<evidence type="ECO:0000313" key="5">
    <source>
        <dbReference type="EMBL" id="VDD84084.1"/>
    </source>
</evidence>
<feature type="compositionally biased region" description="Basic and acidic residues" evidence="3">
    <location>
        <begin position="606"/>
        <end position="624"/>
    </location>
</feature>
<keyword evidence="6" id="KW-1185">Reference proteome</keyword>
<evidence type="ECO:0000256" key="1">
    <source>
        <dbReference type="ARBA" id="ARBA00022614"/>
    </source>
</evidence>
<dbReference type="InterPro" id="IPR032675">
    <property type="entry name" value="LRR_dom_sf"/>
</dbReference>
<dbReference type="InterPro" id="IPR003591">
    <property type="entry name" value="Leu-rich_rpt_typical-subtyp"/>
</dbReference>
<keyword evidence="4" id="KW-0472">Membrane</keyword>
<dbReference type="Proteomes" id="UP000267029">
    <property type="component" value="Unassembled WGS sequence"/>
</dbReference>
<dbReference type="STRING" id="53468.A0A0R3UQD1"/>
<evidence type="ECO:0000256" key="2">
    <source>
        <dbReference type="ARBA" id="ARBA00022737"/>
    </source>
</evidence>
<proteinExistence type="predicted"/>
<keyword evidence="4" id="KW-0812">Transmembrane</keyword>
<dbReference type="Gene3D" id="3.80.10.10">
    <property type="entry name" value="Ribonuclease Inhibitor"/>
    <property type="match status" value="3"/>
</dbReference>
<dbReference type="Pfam" id="PF00560">
    <property type="entry name" value="LRR_1"/>
    <property type="match status" value="1"/>
</dbReference>
<keyword evidence="1" id="KW-0433">Leucine-rich repeat</keyword>
<dbReference type="AlphaFoldDB" id="A0A0R3UQD1"/>
<feature type="compositionally biased region" description="Polar residues" evidence="3">
    <location>
        <begin position="582"/>
        <end position="605"/>
    </location>
</feature>
<feature type="transmembrane region" description="Helical" evidence="4">
    <location>
        <begin position="507"/>
        <end position="530"/>
    </location>
</feature>
<dbReference type="FunFam" id="3.80.10.10:FF:001164">
    <property type="entry name" value="GH01279p"/>
    <property type="match status" value="1"/>
</dbReference>
<organism evidence="7">
    <name type="scientific">Mesocestoides corti</name>
    <name type="common">Flatworm</name>
    <dbReference type="NCBI Taxonomy" id="53468"/>
    <lineage>
        <taxon>Eukaryota</taxon>
        <taxon>Metazoa</taxon>
        <taxon>Spiralia</taxon>
        <taxon>Lophotrochozoa</taxon>
        <taxon>Platyhelminthes</taxon>
        <taxon>Cestoda</taxon>
        <taxon>Eucestoda</taxon>
        <taxon>Cyclophyllidea</taxon>
        <taxon>Mesocestoididae</taxon>
        <taxon>Mesocestoides</taxon>
    </lineage>
</organism>
<dbReference type="SMART" id="SM00369">
    <property type="entry name" value="LRR_TYP"/>
    <property type="match status" value="8"/>
</dbReference>